<comment type="caution">
    <text evidence="1">The sequence shown here is derived from an EMBL/GenBank/DDBJ whole genome shotgun (WGS) entry which is preliminary data.</text>
</comment>
<dbReference type="Proteomes" id="UP000035963">
    <property type="component" value="Unassembled WGS sequence"/>
</dbReference>
<sequence length="70" mass="8053">MRSQIKSGRDGRFFCLLNLFDTSFGTRSSVGLKSNACSCDFIKRSQKQFYERSFTKRVFAIKLFGKPRSA</sequence>
<proteinExistence type="predicted"/>
<gene>
    <name evidence="1" type="ORF">EOS_00100</name>
</gene>
<accession>A0A0J1D6F1</accession>
<name>A0A0J1D6F1_9BURK</name>
<evidence type="ECO:0000313" key="1">
    <source>
        <dbReference type="EMBL" id="KLU28231.1"/>
    </source>
</evidence>
<dbReference type="AlphaFoldDB" id="A0A0J1D6F1"/>
<organism evidence="1 2">
    <name type="scientific">Caballeronia mineralivorans PML1(12)</name>
    <dbReference type="NCBI Taxonomy" id="908627"/>
    <lineage>
        <taxon>Bacteria</taxon>
        <taxon>Pseudomonadati</taxon>
        <taxon>Pseudomonadota</taxon>
        <taxon>Betaproteobacteria</taxon>
        <taxon>Burkholderiales</taxon>
        <taxon>Burkholderiaceae</taxon>
        <taxon>Caballeronia</taxon>
    </lineage>
</organism>
<dbReference type="PATRIC" id="fig|908627.4.peg.21"/>
<evidence type="ECO:0000313" key="2">
    <source>
        <dbReference type="Proteomes" id="UP000035963"/>
    </source>
</evidence>
<keyword evidence="2" id="KW-1185">Reference proteome</keyword>
<dbReference type="EMBL" id="AEJF01000001">
    <property type="protein sequence ID" value="KLU28231.1"/>
    <property type="molecule type" value="Genomic_DNA"/>
</dbReference>
<reference evidence="1 2" key="1">
    <citation type="journal article" date="2015" name="Genome Announc.">
        <title>Draft Genome Sequence of Burkholderia sp. Strain PML1(12), an Ectomycorrhizosphere-Inhabiting Bacterium with Effective Mineral-Weathering Ability.</title>
        <authorList>
            <person name="Uroz S."/>
            <person name="Oger P."/>
        </authorList>
    </citation>
    <scope>NUCLEOTIDE SEQUENCE [LARGE SCALE GENOMIC DNA]</scope>
    <source>
        <strain evidence="2">PML1(12)</strain>
    </source>
</reference>
<protein>
    <submittedName>
        <fullName evidence="1">Uncharacterized protein</fullName>
    </submittedName>
</protein>